<organism evidence="2 3">
    <name type="scientific">Moraxella cuniculi DSM 21768</name>
    <dbReference type="NCBI Taxonomy" id="1122245"/>
    <lineage>
        <taxon>Bacteria</taxon>
        <taxon>Pseudomonadati</taxon>
        <taxon>Pseudomonadota</taxon>
        <taxon>Gammaproteobacteria</taxon>
        <taxon>Moraxellales</taxon>
        <taxon>Moraxellaceae</taxon>
        <taxon>Moraxella</taxon>
    </lineage>
</organism>
<proteinExistence type="predicted"/>
<gene>
    <name evidence="2" type="ORF">SAMN02745664_12414</name>
</gene>
<dbReference type="AlphaFoldDB" id="A0A1N7G6H2"/>
<accession>A0A1N7G6H2</accession>
<dbReference type="EMBL" id="FTNU01000024">
    <property type="protein sequence ID" value="SIS08200.1"/>
    <property type="molecule type" value="Genomic_DNA"/>
</dbReference>
<sequence length="82" mass="9227">MKHSLYRPAPIRAVYSKRETEHPMPTPAAFAIEMILKLLAAIALSALFAYMGSIALERQAEADYQECLAWKHDGHPVNCTRN</sequence>
<keyword evidence="3" id="KW-1185">Reference proteome</keyword>
<keyword evidence="1" id="KW-0812">Transmembrane</keyword>
<protein>
    <submittedName>
        <fullName evidence="2">Uncharacterized protein</fullName>
    </submittedName>
</protein>
<dbReference type="RefSeq" id="WP_076556154.1">
    <property type="nucleotide sequence ID" value="NZ_FTNU01000024.1"/>
</dbReference>
<evidence type="ECO:0000313" key="2">
    <source>
        <dbReference type="EMBL" id="SIS08200.1"/>
    </source>
</evidence>
<dbReference type="Proteomes" id="UP000187495">
    <property type="component" value="Unassembled WGS sequence"/>
</dbReference>
<reference evidence="3" key="1">
    <citation type="submission" date="2017-01" db="EMBL/GenBank/DDBJ databases">
        <authorList>
            <person name="Varghese N."/>
            <person name="Submissions S."/>
        </authorList>
    </citation>
    <scope>NUCLEOTIDE SEQUENCE [LARGE SCALE GENOMIC DNA]</scope>
    <source>
        <strain evidence="3">DSM 21768</strain>
    </source>
</reference>
<keyword evidence="1" id="KW-1133">Transmembrane helix</keyword>
<evidence type="ECO:0000256" key="1">
    <source>
        <dbReference type="SAM" id="Phobius"/>
    </source>
</evidence>
<feature type="transmembrane region" description="Helical" evidence="1">
    <location>
        <begin position="28"/>
        <end position="50"/>
    </location>
</feature>
<dbReference type="STRING" id="34061.B0189_08570"/>
<name>A0A1N7G6H2_9GAMM</name>
<evidence type="ECO:0000313" key="3">
    <source>
        <dbReference type="Proteomes" id="UP000187495"/>
    </source>
</evidence>
<keyword evidence="1" id="KW-0472">Membrane</keyword>